<gene>
    <name evidence="3" type="ORF">PHYPSEUDO_009317</name>
</gene>
<organism evidence="3 4">
    <name type="scientific">Phytophthora pseudosyringae</name>
    <dbReference type="NCBI Taxonomy" id="221518"/>
    <lineage>
        <taxon>Eukaryota</taxon>
        <taxon>Sar</taxon>
        <taxon>Stramenopiles</taxon>
        <taxon>Oomycota</taxon>
        <taxon>Peronosporomycetes</taxon>
        <taxon>Peronosporales</taxon>
        <taxon>Peronosporaceae</taxon>
        <taxon>Phytophthora</taxon>
    </lineage>
</organism>
<dbReference type="AlphaFoldDB" id="A0A8T1VFA3"/>
<feature type="region of interest" description="Disordered" evidence="2">
    <location>
        <begin position="25"/>
        <end position="68"/>
    </location>
</feature>
<evidence type="ECO:0000313" key="4">
    <source>
        <dbReference type="Proteomes" id="UP000694044"/>
    </source>
</evidence>
<feature type="compositionally biased region" description="Polar residues" evidence="2">
    <location>
        <begin position="51"/>
        <end position="61"/>
    </location>
</feature>
<keyword evidence="1" id="KW-0175">Coiled coil</keyword>
<evidence type="ECO:0008006" key="5">
    <source>
        <dbReference type="Google" id="ProtNLM"/>
    </source>
</evidence>
<accession>A0A8T1VFA3</accession>
<feature type="coiled-coil region" evidence="1">
    <location>
        <begin position="108"/>
        <end position="142"/>
    </location>
</feature>
<name>A0A8T1VFA3_9STRA</name>
<reference evidence="3" key="1">
    <citation type="submission" date="2021-02" db="EMBL/GenBank/DDBJ databases">
        <authorList>
            <person name="Palmer J.M."/>
        </authorList>
    </citation>
    <scope>NUCLEOTIDE SEQUENCE</scope>
    <source>
        <strain evidence="3">SCRP734</strain>
    </source>
</reference>
<dbReference type="EMBL" id="JAGDFM010000386">
    <property type="protein sequence ID" value="KAG7378920.1"/>
    <property type="molecule type" value="Genomic_DNA"/>
</dbReference>
<feature type="compositionally biased region" description="Basic and acidic residues" evidence="2">
    <location>
        <begin position="38"/>
        <end position="48"/>
    </location>
</feature>
<keyword evidence="4" id="KW-1185">Reference proteome</keyword>
<evidence type="ECO:0000313" key="3">
    <source>
        <dbReference type="EMBL" id="KAG7378920.1"/>
    </source>
</evidence>
<protein>
    <recommendedName>
        <fullName evidence="5">M96 mating-specific protein family</fullName>
    </recommendedName>
</protein>
<evidence type="ECO:0000256" key="2">
    <source>
        <dbReference type="SAM" id="MobiDB-lite"/>
    </source>
</evidence>
<proteinExistence type="predicted"/>
<comment type="caution">
    <text evidence="3">The sequence shown here is derived from an EMBL/GenBank/DDBJ whole genome shotgun (WGS) entry which is preliminary data.</text>
</comment>
<dbReference type="Proteomes" id="UP000694044">
    <property type="component" value="Unassembled WGS sequence"/>
</dbReference>
<dbReference type="OrthoDB" id="114768at2759"/>
<sequence length="402" mass="45072">MPSSSLASPASPGPSERLLESFLHDMDALDRQQSNHPENAREKRKLDVSKAFSTAPRSPSPKQKLPSWLKRKQELETLRQQTQAMETRVVYLEMKQSSPGGGLNAFELHKLKSSALVEKQKCQEAQNENERLRAKLRLLAGQYEAFQVAVAAAAAFQQKELRGALRVERQVQGCGAQEFDMMERRVDARFHELDHAFTIMQQPMTSMDTDMIQTRNDDIGAVEFTRLELLPFARKAISATIWSFAEAGKFPDGENTIVSRRSEDSLAVSTRVTVQIECGGMVSIDTRTVMKRFVTPQGYAVMTESCSDWHVESPASGVWSHMTREGGCFVMRDYADDGGASPGICQTRSFLCLYPGENTENAQRHSRAESSSIRKVVVPSFRQLTIARHQFAENALFDTIRS</sequence>
<evidence type="ECO:0000256" key="1">
    <source>
        <dbReference type="SAM" id="Coils"/>
    </source>
</evidence>